<dbReference type="PANTHER" id="PTHR42686:SF1">
    <property type="entry name" value="GH17980P-RELATED"/>
    <property type="match status" value="1"/>
</dbReference>
<reference evidence="3" key="1">
    <citation type="journal article" date="2019" name="Int. J. Syst. Evol. Microbiol.">
        <title>The Global Catalogue of Microorganisms (GCM) 10K type strain sequencing project: providing services to taxonomists for standard genome sequencing and annotation.</title>
        <authorList>
            <consortium name="The Broad Institute Genomics Platform"/>
            <consortium name="The Broad Institute Genome Sequencing Center for Infectious Disease"/>
            <person name="Wu L."/>
            <person name="Ma J."/>
        </authorList>
    </citation>
    <scope>NUCLEOTIDE SEQUENCE [LARGE SCALE GENOMIC DNA]</scope>
    <source>
        <strain evidence="3">CCUG 43304</strain>
    </source>
</reference>
<protein>
    <submittedName>
        <fullName evidence="2">Aldo/keto reductase</fullName>
    </submittedName>
</protein>
<dbReference type="SUPFAM" id="SSF51430">
    <property type="entry name" value="NAD(P)-linked oxidoreductase"/>
    <property type="match status" value="1"/>
</dbReference>
<dbReference type="InterPro" id="IPR023210">
    <property type="entry name" value="NADP_OxRdtase_dom"/>
</dbReference>
<dbReference type="InterPro" id="IPR020471">
    <property type="entry name" value="AKR"/>
</dbReference>
<dbReference type="RefSeq" id="WP_386733009.1">
    <property type="nucleotide sequence ID" value="NZ_JBHSTP010000004.1"/>
</dbReference>
<proteinExistence type="predicted"/>
<dbReference type="InterPro" id="IPR036812">
    <property type="entry name" value="NAD(P)_OxRdtase_dom_sf"/>
</dbReference>
<sequence>MTNLTFGPLSYGAASLGNLYRALSDEEAEETLSAAWDCGVRHFDTAPHYGLGLSERRLGAFLAGKPRDEFTISTKAGRLLVPNPDADAVAAGATDLAHDFDVPAAVVRSPDFTESGIRRSLEESLGRLGLDFVDVLYLHDPERYGLEESLATGLPAVVALREEGLVSAVGIGSMSVEALLRGVTEGDLDLIMVAGRYTLLEQPALPELLPACLERGVGVVNAAVFNTGLLAASVVAEDARYEYGPVPPALLERARMLAATCAEFGVELPAAALRYTLRHPAVRTVVVGGGRAQYIRQNAERMATAIPDELWQTLRERGLIP</sequence>
<feature type="domain" description="NADP-dependent oxidoreductase" evidence="1">
    <location>
        <begin position="8"/>
        <end position="316"/>
    </location>
</feature>
<dbReference type="Proteomes" id="UP001596306">
    <property type="component" value="Unassembled WGS sequence"/>
</dbReference>
<evidence type="ECO:0000259" key="1">
    <source>
        <dbReference type="Pfam" id="PF00248"/>
    </source>
</evidence>
<dbReference type="Gene3D" id="3.20.20.100">
    <property type="entry name" value="NADP-dependent oxidoreductase domain"/>
    <property type="match status" value="1"/>
</dbReference>
<name>A0ABW1VKL6_9MICO</name>
<dbReference type="EMBL" id="JBHSTP010000004">
    <property type="protein sequence ID" value="MFC6357308.1"/>
    <property type="molecule type" value="Genomic_DNA"/>
</dbReference>
<dbReference type="Pfam" id="PF00248">
    <property type="entry name" value="Aldo_ket_red"/>
    <property type="match status" value="1"/>
</dbReference>
<dbReference type="InterPro" id="IPR044477">
    <property type="entry name" value="FDH-like"/>
</dbReference>
<dbReference type="CDD" id="cd19162">
    <property type="entry name" value="AKR_FDH"/>
    <property type="match status" value="1"/>
</dbReference>
<gene>
    <name evidence="2" type="ORF">ACFQB0_14450</name>
</gene>
<dbReference type="PANTHER" id="PTHR42686">
    <property type="entry name" value="GH17980P-RELATED"/>
    <property type="match status" value="1"/>
</dbReference>
<evidence type="ECO:0000313" key="3">
    <source>
        <dbReference type="Proteomes" id="UP001596306"/>
    </source>
</evidence>
<evidence type="ECO:0000313" key="2">
    <source>
        <dbReference type="EMBL" id="MFC6357308.1"/>
    </source>
</evidence>
<keyword evidence="3" id="KW-1185">Reference proteome</keyword>
<comment type="caution">
    <text evidence="2">The sequence shown here is derived from an EMBL/GenBank/DDBJ whole genome shotgun (WGS) entry which is preliminary data.</text>
</comment>
<accession>A0ABW1VKL6</accession>
<organism evidence="2 3">
    <name type="scientific">Luethyella okanaganae</name>
    <dbReference type="NCBI Taxonomy" id="69372"/>
    <lineage>
        <taxon>Bacteria</taxon>
        <taxon>Bacillati</taxon>
        <taxon>Actinomycetota</taxon>
        <taxon>Actinomycetes</taxon>
        <taxon>Micrococcales</taxon>
        <taxon>Microbacteriaceae</taxon>
        <taxon>Luethyella</taxon>
    </lineage>
</organism>